<feature type="domain" description="ABC transmembrane type-1" evidence="8">
    <location>
        <begin position="80"/>
        <end position="297"/>
    </location>
</feature>
<dbReference type="OrthoDB" id="9785836at2"/>
<feature type="transmembrane region" description="Helical" evidence="7">
    <location>
        <begin position="79"/>
        <end position="105"/>
    </location>
</feature>
<dbReference type="Gene3D" id="1.10.3720.10">
    <property type="entry name" value="MetI-like"/>
    <property type="match status" value="1"/>
</dbReference>
<dbReference type="SUPFAM" id="SSF161098">
    <property type="entry name" value="MetI-like"/>
    <property type="match status" value="1"/>
</dbReference>
<dbReference type="GO" id="GO:0005886">
    <property type="term" value="C:plasma membrane"/>
    <property type="evidence" value="ECO:0007669"/>
    <property type="project" value="UniProtKB-SubCell"/>
</dbReference>
<reference evidence="9 10" key="1">
    <citation type="submission" date="2018-07" db="EMBL/GenBank/DDBJ databases">
        <title>Genomic Encyclopedia of Type Strains, Phase III (KMG-III): the genomes of soil and plant-associated and newly described type strains.</title>
        <authorList>
            <person name="Whitman W."/>
        </authorList>
    </citation>
    <scope>NUCLEOTIDE SEQUENCE [LARGE SCALE GENOMIC DNA]</scope>
    <source>
        <strain evidence="9 10">CECT 7287</strain>
    </source>
</reference>
<dbReference type="PANTHER" id="PTHR43227">
    <property type="entry name" value="BLL4140 PROTEIN"/>
    <property type="match status" value="1"/>
</dbReference>
<evidence type="ECO:0000313" key="10">
    <source>
        <dbReference type="Proteomes" id="UP000256977"/>
    </source>
</evidence>
<dbReference type="PANTHER" id="PTHR43227:SF11">
    <property type="entry name" value="BLL4140 PROTEIN"/>
    <property type="match status" value="1"/>
</dbReference>
<protein>
    <submittedName>
        <fullName evidence="9">Putative aldouronate transport system permease protein</fullName>
    </submittedName>
</protein>
<dbReference type="EMBL" id="QRDZ01000017">
    <property type="protein sequence ID" value="RED75165.1"/>
    <property type="molecule type" value="Genomic_DNA"/>
</dbReference>
<comment type="subcellular location">
    <subcellularLocation>
        <location evidence="1 7">Cell membrane</location>
        <topology evidence="1 7">Multi-pass membrane protein</topology>
    </subcellularLocation>
</comment>
<keyword evidence="10" id="KW-1185">Reference proteome</keyword>
<keyword evidence="5 7" id="KW-1133">Transmembrane helix</keyword>
<comment type="similarity">
    <text evidence="7">Belongs to the binding-protein-dependent transport system permease family.</text>
</comment>
<dbReference type="PROSITE" id="PS50928">
    <property type="entry name" value="ABC_TM1"/>
    <property type="match status" value="1"/>
</dbReference>
<feature type="transmembrane region" description="Helical" evidence="7">
    <location>
        <begin position="276"/>
        <end position="300"/>
    </location>
</feature>
<keyword evidence="2 7" id="KW-0813">Transport</keyword>
<evidence type="ECO:0000256" key="1">
    <source>
        <dbReference type="ARBA" id="ARBA00004651"/>
    </source>
</evidence>
<keyword evidence="6 7" id="KW-0472">Membrane</keyword>
<evidence type="ECO:0000313" key="9">
    <source>
        <dbReference type="EMBL" id="RED75165.1"/>
    </source>
</evidence>
<evidence type="ECO:0000256" key="7">
    <source>
        <dbReference type="RuleBase" id="RU363032"/>
    </source>
</evidence>
<feature type="transmembrane region" description="Helical" evidence="7">
    <location>
        <begin position="24"/>
        <end position="47"/>
    </location>
</feature>
<organism evidence="9 10">
    <name type="scientific">Cohnella phaseoli</name>
    <dbReference type="NCBI Taxonomy" id="456490"/>
    <lineage>
        <taxon>Bacteria</taxon>
        <taxon>Bacillati</taxon>
        <taxon>Bacillota</taxon>
        <taxon>Bacilli</taxon>
        <taxon>Bacillales</taxon>
        <taxon>Paenibacillaceae</taxon>
        <taxon>Cohnella</taxon>
    </lineage>
</organism>
<accession>A0A3D9JMF0</accession>
<comment type="caution">
    <text evidence="9">The sequence shown here is derived from an EMBL/GenBank/DDBJ whole genome shotgun (WGS) entry which is preliminary data.</text>
</comment>
<evidence type="ECO:0000259" key="8">
    <source>
        <dbReference type="PROSITE" id="PS50928"/>
    </source>
</evidence>
<dbReference type="CDD" id="cd06261">
    <property type="entry name" value="TM_PBP2"/>
    <property type="match status" value="1"/>
</dbReference>
<dbReference type="InterPro" id="IPR000515">
    <property type="entry name" value="MetI-like"/>
</dbReference>
<gene>
    <name evidence="9" type="ORF">DFP98_117137</name>
</gene>
<dbReference type="InterPro" id="IPR050809">
    <property type="entry name" value="UgpAE/MalFG_permease"/>
</dbReference>
<evidence type="ECO:0000256" key="4">
    <source>
        <dbReference type="ARBA" id="ARBA00022692"/>
    </source>
</evidence>
<evidence type="ECO:0000256" key="5">
    <source>
        <dbReference type="ARBA" id="ARBA00022989"/>
    </source>
</evidence>
<dbReference type="GO" id="GO:0055085">
    <property type="term" value="P:transmembrane transport"/>
    <property type="evidence" value="ECO:0007669"/>
    <property type="project" value="InterPro"/>
</dbReference>
<sequence>MMNAKNKTQSAFVRLKKQMTYQSMVWIGLGFTLVFAYLPMFGIVAAFEKYTFRKGFFGSEWVGLDNFARFFHDPDLARIIGNTISMGLLNLLICFPLPILFAILLNEIRNGPFKRIVQTASSFPNFISWVIVSVLLITLLSPDSGIVNRLLVNFGLVDKPILFLGWPEYYWWIAILSNAWKGTGWTAIIYLAAITGIDRSIYEASELDGANRFQKAWYITVPSIMPTIGIMLVLTIGGLLGVGFDQALLLGNTINEPKSNVLQYYIYQKGLITGDFSYATAMGLVVSVISLGLMLFANFVSKKTKDVGVM</sequence>
<feature type="transmembrane region" description="Helical" evidence="7">
    <location>
        <begin position="169"/>
        <end position="195"/>
    </location>
</feature>
<name>A0A3D9JMF0_9BACL</name>
<proteinExistence type="inferred from homology"/>
<keyword evidence="3" id="KW-1003">Cell membrane</keyword>
<feature type="transmembrane region" description="Helical" evidence="7">
    <location>
        <begin position="126"/>
        <end position="149"/>
    </location>
</feature>
<keyword evidence="4 7" id="KW-0812">Transmembrane</keyword>
<dbReference type="RefSeq" id="WP_116062586.1">
    <property type="nucleotide sequence ID" value="NZ_QRDZ01000017.1"/>
</dbReference>
<evidence type="ECO:0000256" key="2">
    <source>
        <dbReference type="ARBA" id="ARBA00022448"/>
    </source>
</evidence>
<dbReference type="Pfam" id="PF00528">
    <property type="entry name" value="BPD_transp_1"/>
    <property type="match status" value="1"/>
</dbReference>
<dbReference type="InterPro" id="IPR035906">
    <property type="entry name" value="MetI-like_sf"/>
</dbReference>
<feature type="transmembrane region" description="Helical" evidence="7">
    <location>
        <begin position="216"/>
        <end position="240"/>
    </location>
</feature>
<dbReference type="AlphaFoldDB" id="A0A3D9JMF0"/>
<dbReference type="Proteomes" id="UP000256977">
    <property type="component" value="Unassembled WGS sequence"/>
</dbReference>
<evidence type="ECO:0000256" key="6">
    <source>
        <dbReference type="ARBA" id="ARBA00023136"/>
    </source>
</evidence>
<evidence type="ECO:0000256" key="3">
    <source>
        <dbReference type="ARBA" id="ARBA00022475"/>
    </source>
</evidence>